<dbReference type="InterPro" id="IPR009040">
    <property type="entry name" value="Ferritin-like_diiron"/>
</dbReference>
<dbReference type="EMBL" id="CP035033">
    <property type="protein sequence ID" value="QAB15811.1"/>
    <property type="molecule type" value="Genomic_DNA"/>
</dbReference>
<dbReference type="RefSeq" id="WP_029938602.1">
    <property type="nucleotide sequence ID" value="NZ_CP035033.1"/>
</dbReference>
<dbReference type="KEGG" id="htr:EPV75_09075"/>
<dbReference type="AlphaFoldDB" id="A0A410H4I4"/>
<keyword evidence="3" id="KW-1185">Reference proteome</keyword>
<evidence type="ECO:0000259" key="1">
    <source>
        <dbReference type="PROSITE" id="PS50905"/>
    </source>
</evidence>
<dbReference type="Gene3D" id="1.20.1260.10">
    <property type="match status" value="1"/>
</dbReference>
<dbReference type="InterPro" id="IPR012347">
    <property type="entry name" value="Ferritin-like"/>
</dbReference>
<dbReference type="GO" id="GO:0008199">
    <property type="term" value="F:ferric iron binding"/>
    <property type="evidence" value="ECO:0007669"/>
    <property type="project" value="InterPro"/>
</dbReference>
<dbReference type="Pfam" id="PF00210">
    <property type="entry name" value="Ferritin"/>
    <property type="match status" value="1"/>
</dbReference>
<evidence type="ECO:0000313" key="3">
    <source>
        <dbReference type="Proteomes" id="UP000285478"/>
    </source>
</evidence>
<organism evidence="2 3">
    <name type="scientific">Hydrogenovibrio thermophilus</name>
    <dbReference type="NCBI Taxonomy" id="265883"/>
    <lineage>
        <taxon>Bacteria</taxon>
        <taxon>Pseudomonadati</taxon>
        <taxon>Pseudomonadota</taxon>
        <taxon>Gammaproteobacteria</taxon>
        <taxon>Thiotrichales</taxon>
        <taxon>Piscirickettsiaceae</taxon>
        <taxon>Hydrogenovibrio</taxon>
    </lineage>
</organism>
<accession>A0A410H4I4</accession>
<dbReference type="SUPFAM" id="SSF47240">
    <property type="entry name" value="Ferritin-like"/>
    <property type="match status" value="1"/>
</dbReference>
<dbReference type="PROSITE" id="PS50905">
    <property type="entry name" value="FERRITIN_LIKE"/>
    <property type="match status" value="1"/>
</dbReference>
<evidence type="ECO:0000313" key="2">
    <source>
        <dbReference type="EMBL" id="QAB15811.1"/>
    </source>
</evidence>
<proteinExistence type="predicted"/>
<protein>
    <submittedName>
        <fullName evidence="2">Ferritin</fullName>
    </submittedName>
</protein>
<name>A0A410H4I4_9GAMM</name>
<gene>
    <name evidence="2" type="ORF">EPV75_09075</name>
</gene>
<sequence length="182" mass="20268">MRYSQRMPGSVMPGAGAYPQIPQAQTAVANSQILGYLGRALSLEFSAGQHYLAQASLAKFRQEISYAEGFVTLANEEFQHANLITDRMVAQGALPAGSVLRPAGPATNMVEALRSCEEREMALIQLYSEASQYCANFGAQEDLMLFNRLLEEEQSQLVRVQSWLEEYYGSLMMQQQPNRSFV</sequence>
<feature type="domain" description="Ferritin-like diiron" evidence="1">
    <location>
        <begin position="27"/>
        <end position="171"/>
    </location>
</feature>
<reference evidence="2 3" key="1">
    <citation type="journal article" date="2018" name="Environ. Microbiol.">
        <title>Genomes of ubiquitous marine and hypersaline Hydrogenovibrio, Thiomicrorhabdus and Thiomicrospira spp. encode a diversity of mechanisms to sustain chemolithoautotrophy in heterogeneous environments.</title>
        <authorList>
            <person name="Scott K.M."/>
            <person name="Williams J."/>
            <person name="Porter C.M.B."/>
            <person name="Russel S."/>
            <person name="Harmer T.L."/>
            <person name="Paul J.H."/>
            <person name="Antonen K.M."/>
            <person name="Bridges M.K."/>
            <person name="Camper G.J."/>
            <person name="Campla C.K."/>
            <person name="Casella L.G."/>
            <person name="Chase E."/>
            <person name="Conrad J.W."/>
            <person name="Cruz M.C."/>
            <person name="Dunlap D.S."/>
            <person name="Duran L."/>
            <person name="Fahsbender E.M."/>
            <person name="Goldsmith D.B."/>
            <person name="Keeley R.F."/>
            <person name="Kondoff M.R."/>
            <person name="Kussy B.I."/>
            <person name="Lane M.K."/>
            <person name="Lawler S."/>
            <person name="Leigh B.A."/>
            <person name="Lewis C."/>
            <person name="Lostal L.M."/>
            <person name="Marking D."/>
            <person name="Mancera P.A."/>
            <person name="McClenthan E.C."/>
            <person name="McIntyre E.A."/>
            <person name="Mine J.A."/>
            <person name="Modi S."/>
            <person name="Moore B.D."/>
            <person name="Morgan W.A."/>
            <person name="Nelson K.M."/>
            <person name="Nguyen K.N."/>
            <person name="Ogburn N."/>
            <person name="Parrino D.G."/>
            <person name="Pedapudi A.D."/>
            <person name="Pelham R.P."/>
            <person name="Preece A.M."/>
            <person name="Rampersad E.A."/>
            <person name="Richardson J.C."/>
            <person name="Rodgers C.M."/>
            <person name="Schaffer B.L."/>
            <person name="Sheridan N.E."/>
            <person name="Solone M.R."/>
            <person name="Staley Z.R."/>
            <person name="Tabuchi M."/>
            <person name="Waide R.J."/>
            <person name="Wanjugi P.W."/>
            <person name="Young S."/>
            <person name="Clum A."/>
            <person name="Daum C."/>
            <person name="Huntemann M."/>
            <person name="Ivanova N."/>
            <person name="Kyrpides N."/>
            <person name="Mikhailova N."/>
            <person name="Palaniappan K."/>
            <person name="Pillay M."/>
            <person name="Reddy T.B.K."/>
            <person name="Shapiro N."/>
            <person name="Stamatis D."/>
            <person name="Varghese N."/>
            <person name="Woyke T."/>
            <person name="Boden R."/>
            <person name="Freyermuth S.K."/>
            <person name="Kerfeld C.A."/>
        </authorList>
    </citation>
    <scope>NUCLEOTIDE SEQUENCE [LARGE SCALE GENOMIC DNA]</scope>
    <source>
        <strain evidence="2 3">JR-2</strain>
    </source>
</reference>
<dbReference type="InterPro" id="IPR009078">
    <property type="entry name" value="Ferritin-like_SF"/>
</dbReference>
<dbReference type="InterPro" id="IPR008331">
    <property type="entry name" value="Ferritin_DPS_dom"/>
</dbReference>
<dbReference type="Proteomes" id="UP000285478">
    <property type="component" value="Chromosome"/>
</dbReference>